<keyword evidence="14 22" id="KW-0472">Membrane</keyword>
<evidence type="ECO:0000313" key="25">
    <source>
        <dbReference type="Proteomes" id="UP000087171"/>
    </source>
</evidence>
<dbReference type="CDD" id="cd14066">
    <property type="entry name" value="STKc_IRAK"/>
    <property type="match status" value="1"/>
</dbReference>
<dbReference type="InterPro" id="IPR011009">
    <property type="entry name" value="Kinase-like_dom_sf"/>
</dbReference>
<reference evidence="25" key="1">
    <citation type="journal article" date="2013" name="Nat. Biotechnol.">
        <title>Draft genome sequence of chickpea (Cicer arietinum) provides a resource for trait improvement.</title>
        <authorList>
            <person name="Varshney R.K."/>
            <person name="Song C."/>
            <person name="Saxena R.K."/>
            <person name="Azam S."/>
            <person name="Yu S."/>
            <person name="Sharpe A.G."/>
            <person name="Cannon S."/>
            <person name="Baek J."/>
            <person name="Rosen B.D."/>
            <person name="Tar'an B."/>
            <person name="Millan T."/>
            <person name="Zhang X."/>
            <person name="Ramsay L.D."/>
            <person name="Iwata A."/>
            <person name="Wang Y."/>
            <person name="Nelson W."/>
            <person name="Farmer A.D."/>
            <person name="Gaur P.M."/>
            <person name="Soderlund C."/>
            <person name="Penmetsa R.V."/>
            <person name="Xu C."/>
            <person name="Bharti A.K."/>
            <person name="He W."/>
            <person name="Winter P."/>
            <person name="Zhao S."/>
            <person name="Hane J.K."/>
            <person name="Carrasquilla-Garcia N."/>
            <person name="Condie J.A."/>
            <person name="Upadhyaya H.D."/>
            <person name="Luo M.C."/>
            <person name="Thudi M."/>
            <person name="Gowda C.L."/>
            <person name="Singh N.P."/>
            <person name="Lichtenzveig J."/>
            <person name="Gali K.K."/>
            <person name="Rubio J."/>
            <person name="Nadarajan N."/>
            <person name="Dolezel J."/>
            <person name="Bansal K.C."/>
            <person name="Xu X."/>
            <person name="Edwards D."/>
            <person name="Zhang G."/>
            <person name="Kahl G."/>
            <person name="Gil J."/>
            <person name="Singh K.B."/>
            <person name="Datta S.K."/>
            <person name="Jackson S.A."/>
            <person name="Wang J."/>
            <person name="Cook D.R."/>
        </authorList>
    </citation>
    <scope>NUCLEOTIDE SEQUENCE [LARGE SCALE GENOMIC DNA]</scope>
    <source>
        <strain evidence="25">cv. CDC Frontier</strain>
    </source>
</reference>
<gene>
    <name evidence="26" type="primary">LOC101506420</name>
</gene>
<evidence type="ECO:0000256" key="19">
    <source>
        <dbReference type="ARBA" id="ARBA00048679"/>
    </source>
</evidence>
<feature type="signal peptide" evidence="23">
    <location>
        <begin position="1"/>
        <end position="20"/>
    </location>
</feature>
<dbReference type="GO" id="GO:0016020">
    <property type="term" value="C:membrane"/>
    <property type="evidence" value="ECO:0007669"/>
    <property type="project" value="UniProtKB-SubCell"/>
</dbReference>
<evidence type="ECO:0000256" key="11">
    <source>
        <dbReference type="ARBA" id="ARBA00022777"/>
    </source>
</evidence>
<dbReference type="SUPFAM" id="SSF56112">
    <property type="entry name" value="Protein kinase-like (PK-like)"/>
    <property type="match status" value="1"/>
</dbReference>
<name>A0A1S2Y3D3_CICAR</name>
<keyword evidence="6" id="KW-0808">Transferase</keyword>
<dbReference type="PANTHER" id="PTHR47986">
    <property type="entry name" value="OSJNBA0070M12.3 PROTEIN"/>
    <property type="match status" value="1"/>
</dbReference>
<feature type="binding site" evidence="20">
    <location>
        <position position="597"/>
    </location>
    <ligand>
        <name>ATP</name>
        <dbReference type="ChEBI" id="CHEBI:30616"/>
    </ligand>
</feature>
<keyword evidence="15" id="KW-1015">Disulfide bond</keyword>
<evidence type="ECO:0000256" key="5">
    <source>
        <dbReference type="ARBA" id="ARBA00022614"/>
    </source>
</evidence>
<dbReference type="PROSITE" id="PS50011">
    <property type="entry name" value="PROTEIN_KINASE_DOM"/>
    <property type="match status" value="1"/>
</dbReference>
<evidence type="ECO:0000256" key="2">
    <source>
        <dbReference type="ARBA" id="ARBA00008684"/>
    </source>
</evidence>
<comment type="catalytic activity">
    <reaction evidence="18">
        <text>L-threonyl-[protein] + ATP = O-phospho-L-threonyl-[protein] + ADP + H(+)</text>
        <dbReference type="Rhea" id="RHEA:46608"/>
        <dbReference type="Rhea" id="RHEA-COMP:11060"/>
        <dbReference type="Rhea" id="RHEA-COMP:11605"/>
        <dbReference type="ChEBI" id="CHEBI:15378"/>
        <dbReference type="ChEBI" id="CHEBI:30013"/>
        <dbReference type="ChEBI" id="CHEBI:30616"/>
        <dbReference type="ChEBI" id="CHEBI:61977"/>
        <dbReference type="ChEBI" id="CHEBI:456216"/>
        <dbReference type="EC" id="2.7.11.1"/>
    </reaction>
</comment>
<evidence type="ECO:0000256" key="23">
    <source>
        <dbReference type="SAM" id="SignalP"/>
    </source>
</evidence>
<keyword evidence="5" id="KW-0433">Leucine-rich repeat</keyword>
<dbReference type="RefSeq" id="XP_004498720.1">
    <property type="nucleotide sequence ID" value="XM_004498663.3"/>
</dbReference>
<accession>A0A1S2Y3D3</accession>
<evidence type="ECO:0000256" key="20">
    <source>
        <dbReference type="PROSITE-ProRule" id="PRU10141"/>
    </source>
</evidence>
<keyword evidence="12 20" id="KW-0067">ATP-binding</keyword>
<protein>
    <recommendedName>
        <fullName evidence="3">non-specific serine/threonine protein kinase</fullName>
        <ecNumber evidence="3">2.7.11.1</ecNumber>
    </recommendedName>
</protein>
<keyword evidence="8 23" id="KW-0732">Signal</keyword>
<keyword evidence="16" id="KW-0675">Receptor</keyword>
<dbReference type="InterPro" id="IPR052422">
    <property type="entry name" value="Auxin_Ser/Thr_Kinase"/>
</dbReference>
<dbReference type="SUPFAM" id="SSF52058">
    <property type="entry name" value="L domain-like"/>
    <property type="match status" value="2"/>
</dbReference>
<dbReference type="eggNOG" id="ENOG502QPQ4">
    <property type="taxonomic scope" value="Eukaryota"/>
</dbReference>
<dbReference type="FunFam" id="3.30.200.20:FF:000226">
    <property type="entry name" value="receptor protein kinase TMK1"/>
    <property type="match status" value="1"/>
</dbReference>
<dbReference type="SMART" id="SM00220">
    <property type="entry name" value="S_TKc"/>
    <property type="match status" value="1"/>
</dbReference>
<dbReference type="EC" id="2.7.11.1" evidence="3"/>
<evidence type="ECO:0000256" key="3">
    <source>
        <dbReference type="ARBA" id="ARBA00012513"/>
    </source>
</evidence>
<keyword evidence="11" id="KW-0418">Kinase</keyword>
<dbReference type="Proteomes" id="UP000087171">
    <property type="component" value="Chromosome Ca4"/>
</dbReference>
<evidence type="ECO:0000256" key="4">
    <source>
        <dbReference type="ARBA" id="ARBA00022527"/>
    </source>
</evidence>
<dbReference type="InterPro" id="IPR000719">
    <property type="entry name" value="Prot_kinase_dom"/>
</dbReference>
<dbReference type="FunFam" id="1.10.510.10:FF:000198">
    <property type="entry name" value="receptor protein kinase TMK1"/>
    <property type="match status" value="1"/>
</dbReference>
<dbReference type="InterPro" id="IPR013210">
    <property type="entry name" value="LRR_N_plant-typ"/>
</dbReference>
<dbReference type="PROSITE" id="PS00107">
    <property type="entry name" value="PROTEIN_KINASE_ATP"/>
    <property type="match status" value="1"/>
</dbReference>
<keyword evidence="4" id="KW-0723">Serine/threonine-protein kinase</keyword>
<evidence type="ECO:0000256" key="1">
    <source>
        <dbReference type="ARBA" id="ARBA00004167"/>
    </source>
</evidence>
<feature type="chain" id="PRO_5010369967" description="non-specific serine/threonine protein kinase" evidence="23">
    <location>
        <begin position="21"/>
        <end position="924"/>
    </location>
</feature>
<organism evidence="25 26">
    <name type="scientific">Cicer arietinum</name>
    <name type="common">Chickpea</name>
    <name type="synonym">Garbanzo</name>
    <dbReference type="NCBI Taxonomy" id="3827"/>
    <lineage>
        <taxon>Eukaryota</taxon>
        <taxon>Viridiplantae</taxon>
        <taxon>Streptophyta</taxon>
        <taxon>Embryophyta</taxon>
        <taxon>Tracheophyta</taxon>
        <taxon>Spermatophyta</taxon>
        <taxon>Magnoliopsida</taxon>
        <taxon>eudicotyledons</taxon>
        <taxon>Gunneridae</taxon>
        <taxon>Pentapetalae</taxon>
        <taxon>rosids</taxon>
        <taxon>fabids</taxon>
        <taxon>Fabales</taxon>
        <taxon>Fabaceae</taxon>
        <taxon>Papilionoideae</taxon>
        <taxon>50 kb inversion clade</taxon>
        <taxon>NPAAA clade</taxon>
        <taxon>Hologalegina</taxon>
        <taxon>IRL clade</taxon>
        <taxon>Cicereae</taxon>
        <taxon>Cicer</taxon>
    </lineage>
</organism>
<reference evidence="26" key="2">
    <citation type="submission" date="2025-08" db="UniProtKB">
        <authorList>
            <consortium name="RefSeq"/>
        </authorList>
    </citation>
    <scope>IDENTIFICATION</scope>
    <source>
        <tissue evidence="26">Etiolated seedlings</tissue>
    </source>
</reference>
<comment type="subcellular location">
    <subcellularLocation>
        <location evidence="1">Membrane</location>
        <topology evidence="1">Single-pass membrane protein</topology>
    </subcellularLocation>
</comment>
<dbReference type="FunFam" id="3.80.10.10:FF:000190">
    <property type="entry name" value="Receptor-like kinase TMK4"/>
    <property type="match status" value="1"/>
</dbReference>
<dbReference type="Gene3D" id="3.80.10.10">
    <property type="entry name" value="Ribonuclease Inhibitor"/>
    <property type="match status" value="2"/>
</dbReference>
<keyword evidence="10 20" id="KW-0547">Nucleotide-binding</keyword>
<feature type="region of interest" description="Disordered" evidence="21">
    <location>
        <begin position="900"/>
        <end position="924"/>
    </location>
</feature>
<comment type="similarity">
    <text evidence="2">Belongs to the protein kinase superfamily. Ser/Thr protein kinase family.</text>
</comment>
<dbReference type="Pfam" id="PF00069">
    <property type="entry name" value="Pkinase"/>
    <property type="match status" value="1"/>
</dbReference>
<dbReference type="PANTHER" id="PTHR47986:SF6">
    <property type="entry name" value="TRANSFERASE, PROTEIN KINASE RLK-PELLE-LRR-IX FAMILY-RELATED"/>
    <property type="match status" value="1"/>
</dbReference>
<evidence type="ECO:0000313" key="26">
    <source>
        <dbReference type="RefSeq" id="XP_004498720.1"/>
    </source>
</evidence>
<evidence type="ECO:0000256" key="12">
    <source>
        <dbReference type="ARBA" id="ARBA00022840"/>
    </source>
</evidence>
<evidence type="ECO:0000259" key="24">
    <source>
        <dbReference type="PROSITE" id="PS50011"/>
    </source>
</evidence>
<dbReference type="AlphaFoldDB" id="A0A1S2Y3D3"/>
<dbReference type="GO" id="GO:0004674">
    <property type="term" value="F:protein serine/threonine kinase activity"/>
    <property type="evidence" value="ECO:0007669"/>
    <property type="project" value="UniProtKB-KW"/>
</dbReference>
<evidence type="ECO:0000256" key="16">
    <source>
        <dbReference type="ARBA" id="ARBA00023170"/>
    </source>
</evidence>
<feature type="region of interest" description="Disordered" evidence="21">
    <location>
        <begin position="436"/>
        <end position="460"/>
    </location>
</feature>
<keyword evidence="25" id="KW-1185">Reference proteome</keyword>
<evidence type="ECO:0000256" key="14">
    <source>
        <dbReference type="ARBA" id="ARBA00023136"/>
    </source>
</evidence>
<evidence type="ECO:0000256" key="22">
    <source>
        <dbReference type="SAM" id="Phobius"/>
    </source>
</evidence>
<proteinExistence type="inferred from homology"/>
<dbReference type="InterPro" id="IPR001611">
    <property type="entry name" value="Leu-rich_rpt"/>
</dbReference>
<dbReference type="Pfam" id="PF08263">
    <property type="entry name" value="LRRNT_2"/>
    <property type="match status" value="2"/>
</dbReference>
<dbReference type="GeneID" id="101506420"/>
<dbReference type="SMART" id="SM00369">
    <property type="entry name" value="LRR_TYP"/>
    <property type="match status" value="5"/>
</dbReference>
<evidence type="ECO:0000256" key="6">
    <source>
        <dbReference type="ARBA" id="ARBA00022679"/>
    </source>
</evidence>
<evidence type="ECO:0000256" key="15">
    <source>
        <dbReference type="ARBA" id="ARBA00023157"/>
    </source>
</evidence>
<dbReference type="Pfam" id="PF00560">
    <property type="entry name" value="LRR_1"/>
    <property type="match status" value="2"/>
</dbReference>
<evidence type="ECO:0000256" key="8">
    <source>
        <dbReference type="ARBA" id="ARBA00022729"/>
    </source>
</evidence>
<comment type="catalytic activity">
    <reaction evidence="19">
        <text>L-seryl-[protein] + ATP = O-phospho-L-seryl-[protein] + ADP + H(+)</text>
        <dbReference type="Rhea" id="RHEA:17989"/>
        <dbReference type="Rhea" id="RHEA-COMP:9863"/>
        <dbReference type="Rhea" id="RHEA-COMP:11604"/>
        <dbReference type="ChEBI" id="CHEBI:15378"/>
        <dbReference type="ChEBI" id="CHEBI:29999"/>
        <dbReference type="ChEBI" id="CHEBI:30616"/>
        <dbReference type="ChEBI" id="CHEBI:83421"/>
        <dbReference type="ChEBI" id="CHEBI:456216"/>
        <dbReference type="EC" id="2.7.11.1"/>
    </reaction>
</comment>
<dbReference type="PROSITE" id="PS00108">
    <property type="entry name" value="PROTEIN_KINASE_ST"/>
    <property type="match status" value="1"/>
</dbReference>
<evidence type="ECO:0000256" key="10">
    <source>
        <dbReference type="ARBA" id="ARBA00022741"/>
    </source>
</evidence>
<keyword evidence="7 22" id="KW-0812">Transmembrane</keyword>
<dbReference type="PROSITE" id="PS51450">
    <property type="entry name" value="LRR"/>
    <property type="match status" value="1"/>
</dbReference>
<evidence type="ECO:0000256" key="18">
    <source>
        <dbReference type="ARBA" id="ARBA00047899"/>
    </source>
</evidence>
<dbReference type="InterPro" id="IPR003591">
    <property type="entry name" value="Leu-rich_rpt_typical-subtyp"/>
</dbReference>
<dbReference type="InterPro" id="IPR017441">
    <property type="entry name" value="Protein_kinase_ATP_BS"/>
</dbReference>
<evidence type="ECO:0000256" key="7">
    <source>
        <dbReference type="ARBA" id="ARBA00022692"/>
    </source>
</evidence>
<evidence type="ECO:0000256" key="13">
    <source>
        <dbReference type="ARBA" id="ARBA00022989"/>
    </source>
</evidence>
<dbReference type="Gene3D" id="1.10.510.10">
    <property type="entry name" value="Transferase(Phosphotransferase) domain 1"/>
    <property type="match status" value="1"/>
</dbReference>
<feature type="transmembrane region" description="Helical" evidence="22">
    <location>
        <begin position="464"/>
        <end position="490"/>
    </location>
</feature>
<dbReference type="InterPro" id="IPR008271">
    <property type="entry name" value="Ser/Thr_kinase_AS"/>
</dbReference>
<dbReference type="OrthoDB" id="1607253at2759"/>
<keyword evidence="17" id="KW-0325">Glycoprotein</keyword>
<evidence type="ECO:0000256" key="17">
    <source>
        <dbReference type="ARBA" id="ARBA00023180"/>
    </source>
</evidence>
<evidence type="ECO:0000256" key="21">
    <source>
        <dbReference type="SAM" id="MobiDB-lite"/>
    </source>
</evidence>
<dbReference type="Gene3D" id="3.30.200.20">
    <property type="entry name" value="Phosphorylase Kinase, domain 1"/>
    <property type="match status" value="1"/>
</dbReference>
<feature type="domain" description="Protein kinase" evidence="24">
    <location>
        <begin position="569"/>
        <end position="849"/>
    </location>
</feature>
<keyword evidence="9" id="KW-0677">Repeat</keyword>
<dbReference type="FunFam" id="3.80.10.10:FF:000129">
    <property type="entry name" value="Leucine-rich repeat receptor-like kinase"/>
    <property type="match status" value="1"/>
</dbReference>
<sequence>MGLGVSYVVLFCLMFVFAWSQDDDVMQKLKKAISTPIVGWSDSDICKWDGVRCDGKRVKSIQMNQIIEGTLPKELVQLTELKYFDFMGCQLSGSFPYMPNSLQNLRISSNNFTSIPNDFFNNMTNLKEVRIDSNPFSQWEVPSSLKNCLALQTFSAVNAGFVGTIPEFFGNNGPFPGLVDLFLSFNSFEAALPLSFAGSSIEKLWLNGQKSNNKLNGTISVLQNMTSLTQIWVHGNSFTGPIPDFSNHDQLFDVSLRDNQLTGVVPPSLTSLNSLKVVNLTNNYLQGSPPKFQDGVRVDNDMVRGNNRFCTSKVGQPCSPLVNALLSVVEPFGYPLALADSWQGNDPCNGNNWIGIVCSGGNISIINFQDMHFSGSISPSFASLTSLTKLLLAKNNLTGTIPKELASMPHLKELDVSNNLLYGEIPSFRGDVVVKTGGNPDIGKDKKPPGPSGPSSGGEDKKKLGVGAIVGIVVGIVGLLGVAVLVFVMYGRRRKRDGKVQSPNAIVVHPHHSGDGKSLKISVAASGSSCGRVVEGTSTAFSPSSSVQTVEAGNMVISIQVLREVTNNFSEKNILGKGGFGTVYKGELDDGTKIAVKRMQSEMVGDKGLTEFRSEIAVLTKVRHRHLVALLGYCLDDNEKLLVYEYMPQGPLSQHLFEWKDDGLEPLGWKRRLSIALDVARGVEYLHGLAQQIFIHRDLKPSNILLGDDMRAKVSDFGLVRLAPEGQASFETRLAGTFGYLAPEYAVTGRVTTKVDVYSYGVILMEMVTGRRAIDNSQPDENVHLVTWFRRMLINKDSFAKVIDPAMEIDEEGLESFKTIAGLASQCCAREPYQRPDMGHVVNVLAPLVEIWKPTEPDAEDLFGIDLDMTLPQALSKWKNFEGRTNTFDSSYSSSMITSCENTQSSIPPRSSGFADSFTSADAR</sequence>
<evidence type="ECO:0000256" key="9">
    <source>
        <dbReference type="ARBA" id="ARBA00022737"/>
    </source>
</evidence>
<dbReference type="InterPro" id="IPR032675">
    <property type="entry name" value="LRR_dom_sf"/>
</dbReference>
<dbReference type="GO" id="GO:0005524">
    <property type="term" value="F:ATP binding"/>
    <property type="evidence" value="ECO:0007669"/>
    <property type="project" value="UniProtKB-UniRule"/>
</dbReference>
<dbReference type="KEGG" id="cam:101506420"/>
<dbReference type="PaxDb" id="3827-XP_004498720.1"/>
<feature type="compositionally biased region" description="Polar residues" evidence="21">
    <location>
        <begin position="900"/>
        <end position="909"/>
    </location>
</feature>
<keyword evidence="13 22" id="KW-1133">Transmembrane helix</keyword>